<dbReference type="AlphaFoldDB" id="A0A238L610"/>
<organism evidence="5 6">
    <name type="scientific">Pelagimonas varians</name>
    <dbReference type="NCBI Taxonomy" id="696760"/>
    <lineage>
        <taxon>Bacteria</taxon>
        <taxon>Pseudomonadati</taxon>
        <taxon>Pseudomonadota</taxon>
        <taxon>Alphaproteobacteria</taxon>
        <taxon>Rhodobacterales</taxon>
        <taxon>Roseobacteraceae</taxon>
        <taxon>Pelagimonas</taxon>
    </lineage>
</organism>
<dbReference type="GO" id="GO:0003677">
    <property type="term" value="F:DNA binding"/>
    <property type="evidence" value="ECO:0007669"/>
    <property type="project" value="UniProtKB-KW"/>
</dbReference>
<accession>A0A238L610</accession>
<reference evidence="5 6" key="1">
    <citation type="submission" date="2017-05" db="EMBL/GenBank/DDBJ databases">
        <authorList>
            <person name="Song R."/>
            <person name="Chenine A.L."/>
            <person name="Ruprecht R.M."/>
        </authorList>
    </citation>
    <scope>NUCLEOTIDE SEQUENCE [LARGE SCALE GENOMIC DNA]</scope>
    <source>
        <strain evidence="5 6">CECT 8663</strain>
    </source>
</reference>
<gene>
    <name evidence="5" type="primary">lutR_2</name>
    <name evidence="5" type="ORF">PEV8663_04344</name>
</gene>
<dbReference type="InterPro" id="IPR036390">
    <property type="entry name" value="WH_DNA-bd_sf"/>
</dbReference>
<dbReference type="CDD" id="cd07377">
    <property type="entry name" value="WHTH_GntR"/>
    <property type="match status" value="1"/>
</dbReference>
<dbReference type="OrthoDB" id="9028214at2"/>
<dbReference type="SMART" id="SM00345">
    <property type="entry name" value="HTH_GNTR"/>
    <property type="match status" value="1"/>
</dbReference>
<dbReference type="InterPro" id="IPR011711">
    <property type="entry name" value="GntR_C"/>
</dbReference>
<evidence type="ECO:0000313" key="5">
    <source>
        <dbReference type="EMBL" id="SMX49822.1"/>
    </source>
</evidence>
<evidence type="ECO:0000256" key="3">
    <source>
        <dbReference type="ARBA" id="ARBA00023163"/>
    </source>
</evidence>
<sequence length="246" mass="26842">MPKPTLFGAIERPRSLPDEVAQSVMSAIATGALKPGDKLPSEAELSANFNVARTVVREAISLLKFDGVVDSRRGVGAFVANREERTSFRISPACFEKRREIIKLLQLRTSVQSGAAALAAELRSDTQMEVIEAVLQELLVANAKGPEDALEERVEAELRLYRLITAASENEYFCDVVNMIEANIQNYLRSAFMKNAAASEFEPGAIMEHKAVVAAIKNKAPEAARAATRTRFTNASNSLAARQDFA</sequence>
<dbReference type="Proteomes" id="UP000220836">
    <property type="component" value="Unassembled WGS sequence"/>
</dbReference>
<dbReference type="RefSeq" id="WP_097806764.1">
    <property type="nucleotide sequence ID" value="NZ_FXYH01000023.1"/>
</dbReference>
<dbReference type="PANTHER" id="PTHR43537:SF5">
    <property type="entry name" value="UXU OPERON TRANSCRIPTIONAL REGULATOR"/>
    <property type="match status" value="1"/>
</dbReference>
<dbReference type="PROSITE" id="PS50949">
    <property type="entry name" value="HTH_GNTR"/>
    <property type="match status" value="1"/>
</dbReference>
<dbReference type="SUPFAM" id="SSF46785">
    <property type="entry name" value="Winged helix' DNA-binding domain"/>
    <property type="match status" value="1"/>
</dbReference>
<dbReference type="PANTHER" id="PTHR43537">
    <property type="entry name" value="TRANSCRIPTIONAL REGULATOR, GNTR FAMILY"/>
    <property type="match status" value="1"/>
</dbReference>
<dbReference type="Pfam" id="PF00392">
    <property type="entry name" value="GntR"/>
    <property type="match status" value="1"/>
</dbReference>
<dbReference type="InterPro" id="IPR036388">
    <property type="entry name" value="WH-like_DNA-bd_sf"/>
</dbReference>
<dbReference type="Pfam" id="PF07729">
    <property type="entry name" value="FCD"/>
    <property type="match status" value="1"/>
</dbReference>
<dbReference type="Gene3D" id="1.10.10.10">
    <property type="entry name" value="Winged helix-like DNA-binding domain superfamily/Winged helix DNA-binding domain"/>
    <property type="match status" value="1"/>
</dbReference>
<dbReference type="Gene3D" id="1.20.120.530">
    <property type="entry name" value="GntR ligand-binding domain-like"/>
    <property type="match status" value="1"/>
</dbReference>
<dbReference type="SMART" id="SM00895">
    <property type="entry name" value="FCD"/>
    <property type="match status" value="1"/>
</dbReference>
<dbReference type="GO" id="GO:0003700">
    <property type="term" value="F:DNA-binding transcription factor activity"/>
    <property type="evidence" value="ECO:0007669"/>
    <property type="project" value="InterPro"/>
</dbReference>
<proteinExistence type="predicted"/>
<keyword evidence="3" id="KW-0804">Transcription</keyword>
<keyword evidence="1" id="KW-0805">Transcription regulation</keyword>
<protein>
    <submittedName>
        <fullName evidence="5">HTH-type transcriptional regulator LutR</fullName>
    </submittedName>
</protein>
<evidence type="ECO:0000256" key="2">
    <source>
        <dbReference type="ARBA" id="ARBA00023125"/>
    </source>
</evidence>
<keyword evidence="2" id="KW-0238">DNA-binding</keyword>
<evidence type="ECO:0000313" key="6">
    <source>
        <dbReference type="Proteomes" id="UP000220836"/>
    </source>
</evidence>
<evidence type="ECO:0000256" key="1">
    <source>
        <dbReference type="ARBA" id="ARBA00023015"/>
    </source>
</evidence>
<keyword evidence="6" id="KW-1185">Reference proteome</keyword>
<dbReference type="InterPro" id="IPR008920">
    <property type="entry name" value="TF_FadR/GntR_C"/>
</dbReference>
<dbReference type="EMBL" id="FXYH01000023">
    <property type="protein sequence ID" value="SMX49822.1"/>
    <property type="molecule type" value="Genomic_DNA"/>
</dbReference>
<dbReference type="PRINTS" id="PR00035">
    <property type="entry name" value="HTHGNTR"/>
</dbReference>
<dbReference type="InterPro" id="IPR000524">
    <property type="entry name" value="Tscrpt_reg_HTH_GntR"/>
</dbReference>
<feature type="domain" description="HTH gntR-type" evidence="4">
    <location>
        <begin position="14"/>
        <end position="82"/>
    </location>
</feature>
<evidence type="ECO:0000259" key="4">
    <source>
        <dbReference type="PROSITE" id="PS50949"/>
    </source>
</evidence>
<dbReference type="SUPFAM" id="SSF48008">
    <property type="entry name" value="GntR ligand-binding domain-like"/>
    <property type="match status" value="1"/>
</dbReference>
<name>A0A238L610_9RHOB</name>